<dbReference type="WBParaSite" id="Csp11.Scaffold601.g5460.t1">
    <property type="protein sequence ID" value="Csp11.Scaffold601.g5460.t1"/>
    <property type="gene ID" value="Csp11.Scaffold601.g5460"/>
</dbReference>
<evidence type="ECO:0000313" key="2">
    <source>
        <dbReference type="Proteomes" id="UP000095282"/>
    </source>
</evidence>
<dbReference type="Gene3D" id="1.20.1070.10">
    <property type="entry name" value="Rhodopsin 7-helix transmembrane proteins"/>
    <property type="match status" value="1"/>
</dbReference>
<proteinExistence type="predicted"/>
<dbReference type="PANTHER" id="PTHR47419:SF1">
    <property type="entry name" value="G-PROTEIN COUPLED RECEPTORS FAMILY 1 PROFILE DOMAIN-CONTAINING PROTEIN"/>
    <property type="match status" value="1"/>
</dbReference>
<sequence>MSDSLVVEMAFCRVMALFTTNRSRVDQSSRMLQAVLIMFLTVKTPESLLNIFSALFIIDYYLFIAPKVTEILTALSIINASASFVIYCIMSSHFREVFVRLLVPKRIQRKIHSNETMIVTIVPTG</sequence>
<dbReference type="PANTHER" id="PTHR47419">
    <property type="entry name" value="DROMYOSUPPRESSIN RECEPTOR RELATED-RELATED"/>
    <property type="match status" value="1"/>
</dbReference>
<protein>
    <submittedName>
        <fullName evidence="3">G protein-coupled receptor</fullName>
    </submittedName>
</protein>
<name>A0A1I7TFM0_9PELO</name>
<dbReference type="STRING" id="1561998.A0A1I7TFM0"/>
<keyword evidence="2" id="KW-1185">Reference proteome</keyword>
<dbReference type="AlphaFoldDB" id="A0A1I7TFM0"/>
<organism evidence="2 3">
    <name type="scientific">Caenorhabditis tropicalis</name>
    <dbReference type="NCBI Taxonomy" id="1561998"/>
    <lineage>
        <taxon>Eukaryota</taxon>
        <taxon>Metazoa</taxon>
        <taxon>Ecdysozoa</taxon>
        <taxon>Nematoda</taxon>
        <taxon>Chromadorea</taxon>
        <taxon>Rhabditida</taxon>
        <taxon>Rhabditina</taxon>
        <taxon>Rhabditomorpha</taxon>
        <taxon>Rhabditoidea</taxon>
        <taxon>Rhabditidae</taxon>
        <taxon>Peloderinae</taxon>
        <taxon>Caenorhabditis</taxon>
    </lineage>
</organism>
<reference evidence="3" key="1">
    <citation type="submission" date="2016-11" db="UniProtKB">
        <authorList>
            <consortium name="WormBaseParasite"/>
        </authorList>
    </citation>
    <scope>IDENTIFICATION</scope>
</reference>
<keyword evidence="1" id="KW-1133">Transmembrane helix</keyword>
<dbReference type="GO" id="GO:0008528">
    <property type="term" value="F:G protein-coupled peptide receptor activity"/>
    <property type="evidence" value="ECO:0007669"/>
    <property type="project" value="InterPro"/>
</dbReference>
<accession>A0A1I7TFM0</accession>
<evidence type="ECO:0000313" key="3">
    <source>
        <dbReference type="WBParaSite" id="Csp11.Scaffold601.g5460.t1"/>
    </source>
</evidence>
<dbReference type="Proteomes" id="UP000095282">
    <property type="component" value="Unplaced"/>
</dbReference>
<dbReference type="Pfam" id="PF10324">
    <property type="entry name" value="7TM_GPCR_Srw"/>
    <property type="match status" value="1"/>
</dbReference>
<keyword evidence="1" id="KW-0812">Transmembrane</keyword>
<dbReference type="InterPro" id="IPR019427">
    <property type="entry name" value="7TM_GPCR_serpentine_rcpt_Srw"/>
</dbReference>
<dbReference type="SUPFAM" id="SSF81321">
    <property type="entry name" value="Family A G protein-coupled receptor-like"/>
    <property type="match status" value="1"/>
</dbReference>
<evidence type="ECO:0000256" key="1">
    <source>
        <dbReference type="SAM" id="Phobius"/>
    </source>
</evidence>
<feature type="transmembrane region" description="Helical" evidence="1">
    <location>
        <begin position="71"/>
        <end position="90"/>
    </location>
</feature>
<keyword evidence="1" id="KW-0472">Membrane</keyword>